<protein>
    <recommendedName>
        <fullName evidence="2">FAR1 domain-containing protein</fullName>
    </recommendedName>
</protein>
<name>A0AAV5FZS1_ELECO</name>
<reference evidence="3" key="2">
    <citation type="submission" date="2021-12" db="EMBL/GenBank/DDBJ databases">
        <title>Resequencing data analysis of finger millet.</title>
        <authorList>
            <person name="Hatakeyama M."/>
            <person name="Aluri S."/>
            <person name="Balachadran M.T."/>
            <person name="Sivarajan S.R."/>
            <person name="Poveda L."/>
            <person name="Shimizu-Inatsugi R."/>
            <person name="Schlapbach R."/>
            <person name="Sreeman S.M."/>
            <person name="Shimizu K.K."/>
        </authorList>
    </citation>
    <scope>NUCLEOTIDE SEQUENCE</scope>
</reference>
<dbReference type="PANTHER" id="PTHR47482:SF16">
    <property type="entry name" value="PROTEIN FAR1-RELATED SEQUENCE"/>
    <property type="match status" value="1"/>
</dbReference>
<dbReference type="EMBL" id="BQKI01000131">
    <property type="protein sequence ID" value="GJN40487.1"/>
    <property type="molecule type" value="Genomic_DNA"/>
</dbReference>
<dbReference type="PANTHER" id="PTHR47482">
    <property type="entry name" value="OS11G0632001 PROTEIN"/>
    <property type="match status" value="1"/>
</dbReference>
<proteinExistence type="predicted"/>
<evidence type="ECO:0000259" key="2">
    <source>
        <dbReference type="Pfam" id="PF03101"/>
    </source>
</evidence>
<dbReference type="AlphaFoldDB" id="A0AAV5FZS1"/>
<evidence type="ECO:0000313" key="3">
    <source>
        <dbReference type="EMBL" id="GJN40487.1"/>
    </source>
</evidence>
<evidence type="ECO:0000313" key="4">
    <source>
        <dbReference type="Proteomes" id="UP001054889"/>
    </source>
</evidence>
<feature type="region of interest" description="Disordered" evidence="1">
    <location>
        <begin position="1"/>
        <end position="25"/>
    </location>
</feature>
<dbReference type="Proteomes" id="UP001054889">
    <property type="component" value="Unassembled WGS sequence"/>
</dbReference>
<dbReference type="Pfam" id="PF03101">
    <property type="entry name" value="FAR1"/>
    <property type="match status" value="1"/>
</dbReference>
<reference evidence="3" key="1">
    <citation type="journal article" date="2018" name="DNA Res.">
        <title>Multiple hybrid de novo genome assembly of finger millet, an orphan allotetraploid crop.</title>
        <authorList>
            <person name="Hatakeyama M."/>
            <person name="Aluri S."/>
            <person name="Balachadran M.T."/>
            <person name="Sivarajan S.R."/>
            <person name="Patrignani A."/>
            <person name="Gruter S."/>
            <person name="Poveda L."/>
            <person name="Shimizu-Inatsugi R."/>
            <person name="Baeten J."/>
            <person name="Francoijs K.J."/>
            <person name="Nataraja K.N."/>
            <person name="Reddy Y.A.N."/>
            <person name="Phadnis S."/>
            <person name="Ravikumar R.L."/>
            <person name="Schlapbach R."/>
            <person name="Sreeman S.M."/>
            <person name="Shimizu K.K."/>
        </authorList>
    </citation>
    <scope>NUCLEOTIDE SEQUENCE</scope>
</reference>
<comment type="caution">
    <text evidence="3">The sequence shown here is derived from an EMBL/GenBank/DDBJ whole genome shotgun (WGS) entry which is preliminary data.</text>
</comment>
<feature type="compositionally biased region" description="Polar residues" evidence="1">
    <location>
        <begin position="1"/>
        <end position="12"/>
    </location>
</feature>
<evidence type="ECO:0000256" key="1">
    <source>
        <dbReference type="SAM" id="MobiDB-lite"/>
    </source>
</evidence>
<dbReference type="InterPro" id="IPR004330">
    <property type="entry name" value="FAR1_DNA_bnd_dom"/>
</dbReference>
<accession>A0AAV5FZS1</accession>
<gene>
    <name evidence="3" type="primary">gb29703</name>
    <name evidence="3" type="ORF">PR202_gb29703</name>
</gene>
<sequence length="230" mass="26050">MASPVSINVSNDAPQPTPVTTAPVISSTPDAPIPVAPVSFSPAWLEDSMRVQELVRSKSLDEAYNIYAMYAMLAGFSVRKGRKRNGKCGQEYEYSFKGKHKGSPGADTKRDKTTMRKGCKVMVCVLQSKDGGVVHFKRIVLEYNHILTWFPRMVKRMRAHKNKNPVLTTMIDMLLDNKIRHEKVMSILKKTVRGCESLNMTEKDVQNRRAAIARNDVNDEIPKMVKYFEE</sequence>
<keyword evidence="4" id="KW-1185">Reference proteome</keyword>
<organism evidence="3 4">
    <name type="scientific">Eleusine coracana subsp. coracana</name>
    <dbReference type="NCBI Taxonomy" id="191504"/>
    <lineage>
        <taxon>Eukaryota</taxon>
        <taxon>Viridiplantae</taxon>
        <taxon>Streptophyta</taxon>
        <taxon>Embryophyta</taxon>
        <taxon>Tracheophyta</taxon>
        <taxon>Spermatophyta</taxon>
        <taxon>Magnoliopsida</taxon>
        <taxon>Liliopsida</taxon>
        <taxon>Poales</taxon>
        <taxon>Poaceae</taxon>
        <taxon>PACMAD clade</taxon>
        <taxon>Chloridoideae</taxon>
        <taxon>Cynodonteae</taxon>
        <taxon>Eleusininae</taxon>
        <taxon>Eleusine</taxon>
    </lineage>
</organism>
<feature type="domain" description="FAR1" evidence="2">
    <location>
        <begin position="66"/>
        <end position="147"/>
    </location>
</feature>